<proteinExistence type="predicted"/>
<accession>A0ABQ7ZMP7</accession>
<feature type="non-terminal residue" evidence="1">
    <location>
        <position position="103"/>
    </location>
</feature>
<comment type="caution">
    <text evidence="1">The sequence shown here is derived from an EMBL/GenBank/DDBJ whole genome shotgun (WGS) entry which is preliminary data.</text>
</comment>
<evidence type="ECO:0000313" key="2">
    <source>
        <dbReference type="Proteomes" id="UP000824890"/>
    </source>
</evidence>
<gene>
    <name evidence="1" type="ORF">HID58_068695</name>
</gene>
<sequence>MQNNMVSSECPVANKNVTGKHLFLTITPPQAVLKENLELDFSDVFGPLPEDPTDVAFDEPAVIHSRSHSLVGPSLITSHSFKLSKLTLRETNDSVDLVECLEE</sequence>
<keyword evidence="2" id="KW-1185">Reference proteome</keyword>
<organism evidence="1 2">
    <name type="scientific">Brassica napus</name>
    <name type="common">Rape</name>
    <dbReference type="NCBI Taxonomy" id="3708"/>
    <lineage>
        <taxon>Eukaryota</taxon>
        <taxon>Viridiplantae</taxon>
        <taxon>Streptophyta</taxon>
        <taxon>Embryophyta</taxon>
        <taxon>Tracheophyta</taxon>
        <taxon>Spermatophyta</taxon>
        <taxon>Magnoliopsida</taxon>
        <taxon>eudicotyledons</taxon>
        <taxon>Gunneridae</taxon>
        <taxon>Pentapetalae</taxon>
        <taxon>rosids</taxon>
        <taxon>malvids</taxon>
        <taxon>Brassicales</taxon>
        <taxon>Brassicaceae</taxon>
        <taxon>Brassiceae</taxon>
        <taxon>Brassica</taxon>
    </lineage>
</organism>
<dbReference type="EMBL" id="JAGKQM010000015">
    <property type="protein sequence ID" value="KAH0881301.1"/>
    <property type="molecule type" value="Genomic_DNA"/>
</dbReference>
<protein>
    <submittedName>
        <fullName evidence="1">Uncharacterized protein</fullName>
    </submittedName>
</protein>
<reference evidence="1 2" key="1">
    <citation type="submission" date="2021-05" db="EMBL/GenBank/DDBJ databases">
        <title>Genome Assembly of Synthetic Allotetraploid Brassica napus Reveals Homoeologous Exchanges between Subgenomes.</title>
        <authorList>
            <person name="Davis J.T."/>
        </authorList>
    </citation>
    <scope>NUCLEOTIDE SEQUENCE [LARGE SCALE GENOMIC DNA]</scope>
    <source>
        <strain evidence="2">cv. Da-Ae</strain>
        <tissue evidence="1">Seedling</tissue>
    </source>
</reference>
<dbReference type="Proteomes" id="UP000824890">
    <property type="component" value="Unassembled WGS sequence"/>
</dbReference>
<evidence type="ECO:0000313" key="1">
    <source>
        <dbReference type="EMBL" id="KAH0881301.1"/>
    </source>
</evidence>
<name>A0ABQ7ZMP7_BRANA</name>